<feature type="compositionally biased region" description="Basic residues" evidence="1">
    <location>
        <begin position="919"/>
        <end position="930"/>
    </location>
</feature>
<feature type="compositionally biased region" description="Polar residues" evidence="1">
    <location>
        <begin position="148"/>
        <end position="171"/>
    </location>
</feature>
<evidence type="ECO:0000313" key="3">
    <source>
        <dbReference type="EMBL" id="KAK3938351.1"/>
    </source>
</evidence>
<keyword evidence="2" id="KW-1133">Transmembrane helix</keyword>
<gene>
    <name evidence="3" type="ORF">QBC46DRAFT_167295</name>
</gene>
<keyword evidence="2" id="KW-0472">Membrane</keyword>
<keyword evidence="2" id="KW-0812">Transmembrane</keyword>
<sequence length="930" mass="102317">MERQSQQDTEQTTSTFEAYIDSAPTTPRSSISPSVSTSIPSLRFPKPLGNQDLANWVSRSSPDIMQHNSSLDPGGLSDSAYELINNTDTESQDGRLSESTGSLENLSRPDDVHSLGESESHYDTEDDDSDDDSDHPSRASSIRYADQVLQNPSTHLPTNSLRYGTPTSEASDTALRSIEFQEEGCDDPIYMDMISVKHTIREFTEEETAAIATEMGMSDIPGHLVATIRQTMSQAYLSTREPLRVLYVGCPRAQRDIVLKISNAIWASPKADARDDDLFGRHREGIYNIVPISSFGPTPELDLMEASHYQIKVEHCTSASEITYEAASFPGDTVYSITIEHDKTYRSLFSPSGSVIQPKWALPHIVIFYRGDDEHPDSEAEKTRAVAWEFMSRHGVPSIFISESQRFSKSPSGRWRDFVDQHAIHMCLESRDPETPIPPQRLPIDLESFTNIDSRQMNRNLAYLTGLAETSEEPESAEAELPEPSTIKTKSAREHIRSLKNFLDFDPSDLSGERSLEFFERYKWFLALIVPLLMALMAPIFALVLSGLPSIGTDPGSLHNIPRSPSSVTGAFSSLVCTGRPTPSTSDMPASTTTVIINVTSTRTVQISQAEAPTSALASVMSVAGLLSDRSSSAPVEPQAKNTVCSVRVHSPNELVVTIPSSSKSAWLSKGAIEIDVRRAEEPVKTKISLVDEGILVELKQQDAYGTLDVSVVTSRKPRINETFVVDFGKSAVGEMFEAGLQMLHGIAKRVSNTADGAAHLVEDTCSPAVAGLARLGADAASVVDHMRDAGKAAQSHCAETVDRVRDSLKSNHVVQFIKDTQQHVSQQIKSAERVCDHANLSLLKAQIASKLWWLKVQGKKDEYADYELRATQFLKLKHEEAYQAQQKRESGSLKGSESCSGSGKHRHCTEDDPSSSNKARKSLWKRIVG</sequence>
<keyword evidence="4" id="KW-1185">Reference proteome</keyword>
<feature type="compositionally biased region" description="Polar residues" evidence="1">
    <location>
        <begin position="57"/>
        <end position="71"/>
    </location>
</feature>
<name>A0AAN6N4D9_9PEZI</name>
<proteinExistence type="predicted"/>
<feature type="region of interest" description="Disordered" evidence="1">
    <location>
        <begin position="1"/>
        <end position="172"/>
    </location>
</feature>
<organism evidence="3 4">
    <name type="scientific">Diplogelasinospora grovesii</name>
    <dbReference type="NCBI Taxonomy" id="303347"/>
    <lineage>
        <taxon>Eukaryota</taxon>
        <taxon>Fungi</taxon>
        <taxon>Dikarya</taxon>
        <taxon>Ascomycota</taxon>
        <taxon>Pezizomycotina</taxon>
        <taxon>Sordariomycetes</taxon>
        <taxon>Sordariomycetidae</taxon>
        <taxon>Sordariales</taxon>
        <taxon>Diplogelasinosporaceae</taxon>
        <taxon>Diplogelasinospora</taxon>
    </lineage>
</organism>
<protein>
    <submittedName>
        <fullName evidence="3">Uncharacterized protein</fullName>
    </submittedName>
</protein>
<feature type="compositionally biased region" description="Acidic residues" evidence="1">
    <location>
        <begin position="124"/>
        <end position="133"/>
    </location>
</feature>
<dbReference type="EMBL" id="MU853831">
    <property type="protein sequence ID" value="KAK3938351.1"/>
    <property type="molecule type" value="Genomic_DNA"/>
</dbReference>
<dbReference type="AlphaFoldDB" id="A0AAN6N4D9"/>
<dbReference type="Proteomes" id="UP001303473">
    <property type="component" value="Unassembled WGS sequence"/>
</dbReference>
<evidence type="ECO:0000256" key="2">
    <source>
        <dbReference type="SAM" id="Phobius"/>
    </source>
</evidence>
<feature type="compositionally biased region" description="Low complexity" evidence="1">
    <location>
        <begin position="1"/>
        <end position="15"/>
    </location>
</feature>
<feature type="compositionally biased region" description="Low complexity" evidence="1">
    <location>
        <begin position="22"/>
        <end position="41"/>
    </location>
</feature>
<evidence type="ECO:0000256" key="1">
    <source>
        <dbReference type="SAM" id="MobiDB-lite"/>
    </source>
</evidence>
<feature type="transmembrane region" description="Helical" evidence="2">
    <location>
        <begin position="524"/>
        <end position="548"/>
    </location>
</feature>
<evidence type="ECO:0000313" key="4">
    <source>
        <dbReference type="Proteomes" id="UP001303473"/>
    </source>
</evidence>
<feature type="compositionally biased region" description="Basic and acidic residues" evidence="1">
    <location>
        <begin position="107"/>
        <end position="123"/>
    </location>
</feature>
<accession>A0AAN6N4D9</accession>
<reference evidence="4" key="1">
    <citation type="journal article" date="2023" name="Mol. Phylogenet. Evol.">
        <title>Genome-scale phylogeny and comparative genomics of the fungal order Sordariales.</title>
        <authorList>
            <person name="Hensen N."/>
            <person name="Bonometti L."/>
            <person name="Westerberg I."/>
            <person name="Brannstrom I.O."/>
            <person name="Guillou S."/>
            <person name="Cros-Aarteil S."/>
            <person name="Calhoun S."/>
            <person name="Haridas S."/>
            <person name="Kuo A."/>
            <person name="Mondo S."/>
            <person name="Pangilinan J."/>
            <person name="Riley R."/>
            <person name="LaButti K."/>
            <person name="Andreopoulos B."/>
            <person name="Lipzen A."/>
            <person name="Chen C."/>
            <person name="Yan M."/>
            <person name="Daum C."/>
            <person name="Ng V."/>
            <person name="Clum A."/>
            <person name="Steindorff A."/>
            <person name="Ohm R.A."/>
            <person name="Martin F."/>
            <person name="Silar P."/>
            <person name="Natvig D.O."/>
            <person name="Lalanne C."/>
            <person name="Gautier V."/>
            <person name="Ament-Velasquez S.L."/>
            <person name="Kruys A."/>
            <person name="Hutchinson M.I."/>
            <person name="Powell A.J."/>
            <person name="Barry K."/>
            <person name="Miller A.N."/>
            <person name="Grigoriev I.V."/>
            <person name="Debuchy R."/>
            <person name="Gladieux P."/>
            <person name="Hiltunen Thoren M."/>
            <person name="Johannesson H."/>
        </authorList>
    </citation>
    <scope>NUCLEOTIDE SEQUENCE [LARGE SCALE GENOMIC DNA]</scope>
    <source>
        <strain evidence="4">CBS 340.73</strain>
    </source>
</reference>
<feature type="region of interest" description="Disordered" evidence="1">
    <location>
        <begin position="886"/>
        <end position="930"/>
    </location>
</feature>
<comment type="caution">
    <text evidence="3">The sequence shown here is derived from an EMBL/GenBank/DDBJ whole genome shotgun (WGS) entry which is preliminary data.</text>
</comment>